<name>A0A1I5Q7G3_9BACI</name>
<evidence type="ECO:0000313" key="3">
    <source>
        <dbReference type="EMBL" id="SFP41951.1"/>
    </source>
</evidence>
<evidence type="ECO:0000313" key="2">
    <source>
        <dbReference type="EMBL" id="GEM01627.1"/>
    </source>
</evidence>
<dbReference type="AlphaFoldDB" id="A0A1I5Q7G3"/>
<reference evidence="3 4" key="1">
    <citation type="submission" date="2016-10" db="EMBL/GenBank/DDBJ databases">
        <authorList>
            <person name="de Groot N.N."/>
        </authorList>
    </citation>
    <scope>NUCLEOTIDE SEQUENCE [LARGE SCALE GENOMIC DNA]</scope>
    <source>
        <strain evidence="3 4">DSM 17073</strain>
    </source>
</reference>
<accession>A0A1I5Q7G3</accession>
<keyword evidence="1" id="KW-0472">Membrane</keyword>
<dbReference type="Proteomes" id="UP000321547">
    <property type="component" value="Unassembled WGS sequence"/>
</dbReference>
<proteinExistence type="predicted"/>
<gene>
    <name evidence="2" type="ORF">HHA03_11590</name>
    <name evidence="3" type="ORF">SAMN05421839_11915</name>
</gene>
<keyword evidence="1" id="KW-1133">Transmembrane helix</keyword>
<dbReference type="OrthoDB" id="2974434at2"/>
<organism evidence="3 4">
    <name type="scientific">Halolactibacillus halophilus</name>
    <dbReference type="NCBI Taxonomy" id="306540"/>
    <lineage>
        <taxon>Bacteria</taxon>
        <taxon>Bacillati</taxon>
        <taxon>Bacillota</taxon>
        <taxon>Bacilli</taxon>
        <taxon>Bacillales</taxon>
        <taxon>Bacillaceae</taxon>
        <taxon>Halolactibacillus</taxon>
    </lineage>
</organism>
<keyword evidence="1" id="KW-0812">Transmembrane</keyword>
<sequence length="229" mass="27057">MLSVLDYIMEQSASVSLFIQLIILVILVVLLRKTTQLVDYKYIVTINTLNERYEHILTTRIATINNQASDCSLQDYLLDRQPTVYHGEVTNNQLVIDKEHRQYTLSKRELEPFFFALSQIKTVIQSKSPHRRPYLMLEMQNPLLLVSLIDKNQWDQLEHVFTRKQLAPVVYLAVRQVELAWDQLLVTDQLYVRDVFKDYGRSGMEKLAVYLTRRERRVLKALEKKIRTN</sequence>
<evidence type="ECO:0000313" key="5">
    <source>
        <dbReference type="Proteomes" id="UP000321547"/>
    </source>
</evidence>
<keyword evidence="5" id="KW-1185">Reference proteome</keyword>
<dbReference type="EMBL" id="FOXC01000019">
    <property type="protein sequence ID" value="SFP41951.1"/>
    <property type="molecule type" value="Genomic_DNA"/>
</dbReference>
<evidence type="ECO:0000313" key="4">
    <source>
        <dbReference type="Proteomes" id="UP000242243"/>
    </source>
</evidence>
<reference evidence="2 5" key="2">
    <citation type="submission" date="2019-07" db="EMBL/GenBank/DDBJ databases">
        <title>Whole genome shotgun sequence of Halolactibacillus halophilus NBRC 100868.</title>
        <authorList>
            <person name="Hosoyama A."/>
            <person name="Uohara A."/>
            <person name="Ohji S."/>
            <person name="Ichikawa N."/>
        </authorList>
    </citation>
    <scope>NUCLEOTIDE SEQUENCE [LARGE SCALE GENOMIC DNA]</scope>
    <source>
        <strain evidence="2 5">NBRC 100868</strain>
    </source>
</reference>
<protein>
    <submittedName>
        <fullName evidence="3">Uncharacterized protein</fullName>
    </submittedName>
</protein>
<feature type="transmembrane region" description="Helical" evidence="1">
    <location>
        <begin position="12"/>
        <end position="31"/>
    </location>
</feature>
<evidence type="ECO:0000256" key="1">
    <source>
        <dbReference type="SAM" id="Phobius"/>
    </source>
</evidence>
<dbReference type="Proteomes" id="UP000242243">
    <property type="component" value="Unassembled WGS sequence"/>
</dbReference>
<dbReference type="EMBL" id="BJWI01000013">
    <property type="protein sequence ID" value="GEM01627.1"/>
    <property type="molecule type" value="Genomic_DNA"/>
</dbReference>